<reference evidence="1 2" key="1">
    <citation type="journal article" date="2018" name="Nat. Biotechnol.">
        <title>A standardized bacterial taxonomy based on genome phylogeny substantially revises the tree of life.</title>
        <authorList>
            <person name="Parks D.H."/>
            <person name="Chuvochina M."/>
            <person name="Waite D.W."/>
            <person name="Rinke C."/>
            <person name="Skarshewski A."/>
            <person name="Chaumeil P.A."/>
            <person name="Hugenholtz P."/>
        </authorList>
    </citation>
    <scope>NUCLEOTIDE SEQUENCE [LARGE SCALE GENOMIC DNA]</scope>
    <source>
        <strain evidence="1">UBA11728</strain>
    </source>
</reference>
<evidence type="ECO:0000313" key="2">
    <source>
        <dbReference type="Proteomes" id="UP000262969"/>
    </source>
</evidence>
<dbReference type="EMBL" id="DPVV01000152">
    <property type="protein sequence ID" value="HCL01643.1"/>
    <property type="molecule type" value="Genomic_DNA"/>
</dbReference>
<dbReference type="AlphaFoldDB" id="A0A3D2X4R9"/>
<evidence type="ECO:0000313" key="1">
    <source>
        <dbReference type="EMBL" id="HCL01643.1"/>
    </source>
</evidence>
<name>A0A3D2X4R9_9FIRM</name>
<dbReference type="SUPFAM" id="SSF58104">
    <property type="entry name" value="Methyl-accepting chemotaxis protein (MCP) signaling domain"/>
    <property type="match status" value="1"/>
</dbReference>
<evidence type="ECO:0008006" key="3">
    <source>
        <dbReference type="Google" id="ProtNLM"/>
    </source>
</evidence>
<accession>A0A3D2X4R9</accession>
<organism evidence="1 2">
    <name type="scientific">Lachnoclostridium phytofermentans</name>
    <dbReference type="NCBI Taxonomy" id="66219"/>
    <lineage>
        <taxon>Bacteria</taxon>
        <taxon>Bacillati</taxon>
        <taxon>Bacillota</taxon>
        <taxon>Clostridia</taxon>
        <taxon>Lachnospirales</taxon>
        <taxon>Lachnospiraceae</taxon>
    </lineage>
</organism>
<proteinExistence type="predicted"/>
<protein>
    <recommendedName>
        <fullName evidence="3">Methyl-accepting chemotaxis sensory transducer</fullName>
    </recommendedName>
</protein>
<comment type="caution">
    <text evidence="1">The sequence shown here is derived from an EMBL/GenBank/DDBJ whole genome shotgun (WGS) entry which is preliminary data.</text>
</comment>
<feature type="non-terminal residue" evidence="1">
    <location>
        <position position="174"/>
    </location>
</feature>
<sequence>MSSSLFHSKKSTNAMVSAERVKLLEEILKVSNGETNMIEEDGFLDMELVQQINAMIYNLRSRENNDVLRMNDLVEEATNNSIMKGMLETVLGQSNSIEGLSISSKELGDSISNISNAVENIKQFVDEAVVTSVDSAQNMTKSIEVVSQSTEEIRNINDMVHSFQSKTLKIHEII</sequence>
<dbReference type="Proteomes" id="UP000262969">
    <property type="component" value="Unassembled WGS sequence"/>
</dbReference>
<gene>
    <name evidence="1" type="ORF">DHW61_04380</name>
</gene>